<dbReference type="Pfam" id="PF20825">
    <property type="entry name" value="Saposin"/>
    <property type="match status" value="1"/>
</dbReference>
<evidence type="ECO:0000256" key="2">
    <source>
        <dbReference type="SAM" id="SignalP"/>
    </source>
</evidence>
<dbReference type="AlphaFoldDB" id="A0A8C5MZ18"/>
<dbReference type="GeneTree" id="ENSGT00390000008427"/>
<dbReference type="GO" id="GO:0050528">
    <property type="term" value="F:acyloxyacyl hydrolase activity"/>
    <property type="evidence" value="ECO:0007669"/>
    <property type="project" value="InterPro"/>
</dbReference>
<keyword evidence="5" id="KW-1185">Reference proteome</keyword>
<dbReference type="InterPro" id="IPR001087">
    <property type="entry name" value="GDSL"/>
</dbReference>
<dbReference type="InterPro" id="IPR011001">
    <property type="entry name" value="Saposin-like"/>
</dbReference>
<dbReference type="SMART" id="SM00741">
    <property type="entry name" value="SapB"/>
    <property type="match status" value="1"/>
</dbReference>
<proteinExistence type="predicted"/>
<dbReference type="GO" id="GO:0050728">
    <property type="term" value="P:negative regulation of inflammatory response"/>
    <property type="evidence" value="ECO:0007669"/>
    <property type="project" value="TreeGrafter"/>
</dbReference>
<dbReference type="InterPro" id="IPR039676">
    <property type="entry name" value="AOAH"/>
</dbReference>
<feature type="chain" id="PRO_5034692718" evidence="2">
    <location>
        <begin position="24"/>
        <end position="577"/>
    </location>
</feature>
<feature type="signal peptide" evidence="2">
    <location>
        <begin position="1"/>
        <end position="23"/>
    </location>
</feature>
<dbReference type="GO" id="GO:0005509">
    <property type="term" value="F:calcium ion binding"/>
    <property type="evidence" value="ECO:0007669"/>
    <property type="project" value="TreeGrafter"/>
</dbReference>
<dbReference type="Proteomes" id="UP000694569">
    <property type="component" value="Unplaced"/>
</dbReference>
<evidence type="ECO:0000256" key="1">
    <source>
        <dbReference type="ARBA" id="ARBA00023157"/>
    </source>
</evidence>
<dbReference type="Pfam" id="PF00657">
    <property type="entry name" value="Lipase_GDSL"/>
    <property type="match status" value="1"/>
</dbReference>
<dbReference type="PROSITE" id="PS50015">
    <property type="entry name" value="SAP_B"/>
    <property type="match status" value="1"/>
</dbReference>
<gene>
    <name evidence="4" type="primary">AOAH</name>
</gene>
<dbReference type="PANTHER" id="PTHR15010">
    <property type="entry name" value="ACYLOXYACYL HYDROLASE"/>
    <property type="match status" value="1"/>
</dbReference>
<dbReference type="GO" id="GO:0009104">
    <property type="term" value="P:lipopolysaccharide catabolic process"/>
    <property type="evidence" value="ECO:0007669"/>
    <property type="project" value="TreeGrafter"/>
</dbReference>
<dbReference type="Gene3D" id="3.40.50.1110">
    <property type="entry name" value="SGNH hydrolase"/>
    <property type="match status" value="1"/>
</dbReference>
<sequence>MGLESPAMCVTLLLLMLCGSSSTVSLGYERYQQKQDLEFSIDNKISCIGCVLLVSITEQLAQVHNSSLANTMALLCSYLPEKLKLRFYCYLTFEAIGPHIIKLLNENFNADVICHALRLCNNHPDQPICHLYQEPKGGIKKAIIEAEKFVDQSALQKDLEIISSLWQMLCKLPVIRNICNSIETSTPLLDFDHDNFSMISVFRGYDWRGRDCNDLDKSVYPGKRPDEDWDGIKDTNCNGIWGYDLRGEIPYEKKFCDGTDAKGIIVLGDSAAAQFHIPPEWVTPLGMSKETFANLPLAIFNEMDWPQFSLYTGFQNSTIGGYTQSLYLKLRNLNRCNHRDYQNIAKNGGSSGNIHNYVESLSRNQQLDKPAIVFYAMIGNDVCNPYHDTLEHMTTPEKMKSDVTATLKYLDSRLPNGSHVFLLELADGRFLWNALHDRNHPIGQLKNDVKYEQFYSFLSCLQTNPCEGWMNPNETLRNLTTERAEQLSAVLQEMKSYKFNNFNVYHISNLYKQVIAEWRKQGREDWELIEPVDGFHPTQNASAIGAEILWNITAEFLGKENPHNKEIDSVFGDQGGH</sequence>
<dbReference type="Ensembl" id="ENSLLET00000020596.1">
    <property type="protein sequence ID" value="ENSLLEP00000019819.1"/>
    <property type="gene ID" value="ENSLLEG00000012470.1"/>
</dbReference>
<dbReference type="InterPro" id="IPR036514">
    <property type="entry name" value="SGNH_hydro_sf"/>
</dbReference>
<evidence type="ECO:0000259" key="3">
    <source>
        <dbReference type="PROSITE" id="PS50015"/>
    </source>
</evidence>
<reference evidence="4" key="1">
    <citation type="submission" date="2025-08" db="UniProtKB">
        <authorList>
            <consortium name="Ensembl"/>
        </authorList>
    </citation>
    <scope>IDENTIFICATION</scope>
</reference>
<dbReference type="OrthoDB" id="14839at2759"/>
<accession>A0A8C5MZ18</accession>
<organism evidence="4 5">
    <name type="scientific">Leptobrachium leishanense</name>
    <name type="common">Leishan spiny toad</name>
    <dbReference type="NCBI Taxonomy" id="445787"/>
    <lineage>
        <taxon>Eukaryota</taxon>
        <taxon>Metazoa</taxon>
        <taxon>Chordata</taxon>
        <taxon>Craniata</taxon>
        <taxon>Vertebrata</taxon>
        <taxon>Euteleostomi</taxon>
        <taxon>Amphibia</taxon>
        <taxon>Batrachia</taxon>
        <taxon>Anura</taxon>
        <taxon>Pelobatoidea</taxon>
        <taxon>Megophryidae</taxon>
        <taxon>Leptobrachium</taxon>
    </lineage>
</organism>
<protein>
    <submittedName>
        <fullName evidence="4">Acyloxyacyl hydrolase</fullName>
    </submittedName>
</protein>
<evidence type="ECO:0000313" key="5">
    <source>
        <dbReference type="Proteomes" id="UP000694569"/>
    </source>
</evidence>
<keyword evidence="2" id="KW-0732">Signal</keyword>
<dbReference type="InterPro" id="IPR048593">
    <property type="entry name" value="AOAH_Saposin_N"/>
</dbReference>
<dbReference type="PANTHER" id="PTHR15010:SF0">
    <property type="entry name" value="ACYLOXYACYL HYDROLASE"/>
    <property type="match status" value="1"/>
</dbReference>
<dbReference type="SUPFAM" id="SSF52266">
    <property type="entry name" value="SGNH hydrolase"/>
    <property type="match status" value="1"/>
</dbReference>
<evidence type="ECO:0000313" key="4">
    <source>
        <dbReference type="Ensembl" id="ENSLLEP00000019819.1"/>
    </source>
</evidence>
<dbReference type="SUPFAM" id="SSF47862">
    <property type="entry name" value="Saposin"/>
    <property type="match status" value="1"/>
</dbReference>
<name>A0A8C5MZ18_9ANUR</name>
<dbReference type="Gene3D" id="1.10.225.10">
    <property type="entry name" value="Saposin-like"/>
    <property type="match status" value="1"/>
</dbReference>
<dbReference type="InterPro" id="IPR008139">
    <property type="entry name" value="SaposinB_dom"/>
</dbReference>
<keyword evidence="1" id="KW-1015">Disulfide bond</keyword>
<feature type="domain" description="Saposin B-type" evidence="3">
    <location>
        <begin position="43"/>
        <end position="124"/>
    </location>
</feature>
<reference evidence="4" key="2">
    <citation type="submission" date="2025-09" db="UniProtKB">
        <authorList>
            <consortium name="Ensembl"/>
        </authorList>
    </citation>
    <scope>IDENTIFICATION</scope>
</reference>